<gene>
    <name evidence="2" type="ORF">RJ640_006251</name>
</gene>
<keyword evidence="3" id="KW-1185">Reference proteome</keyword>
<dbReference type="Pfam" id="PF07727">
    <property type="entry name" value="RVT_2"/>
    <property type="match status" value="1"/>
</dbReference>
<accession>A0AA88UDJ7</accession>
<feature type="domain" description="Reverse transcriptase Ty1/copia-type" evidence="1">
    <location>
        <begin position="1"/>
        <end position="55"/>
    </location>
</feature>
<dbReference type="InterPro" id="IPR013103">
    <property type="entry name" value="RVT_2"/>
</dbReference>
<dbReference type="PANTHER" id="PTHR11439:SF483">
    <property type="entry name" value="PEPTIDE SYNTHASE GLIP-LIKE, PUTATIVE (AFU_ORTHOLOGUE AFUA_3G12920)-RELATED"/>
    <property type="match status" value="1"/>
</dbReference>
<dbReference type="AlphaFoldDB" id="A0AA88UDJ7"/>
<reference evidence="2" key="1">
    <citation type="submission" date="2022-12" db="EMBL/GenBank/DDBJ databases">
        <title>Draft genome assemblies for two species of Escallonia (Escalloniales).</title>
        <authorList>
            <person name="Chanderbali A."/>
            <person name="Dervinis C."/>
            <person name="Anghel I."/>
            <person name="Soltis D."/>
            <person name="Soltis P."/>
            <person name="Zapata F."/>
        </authorList>
    </citation>
    <scope>NUCLEOTIDE SEQUENCE</scope>
    <source>
        <strain evidence="2">UCBG92.1500</strain>
        <tissue evidence="2">Leaf</tissue>
    </source>
</reference>
<evidence type="ECO:0000313" key="3">
    <source>
        <dbReference type="Proteomes" id="UP001187471"/>
    </source>
</evidence>
<comment type="caution">
    <text evidence="2">The sequence shown here is derived from an EMBL/GenBank/DDBJ whole genome shotgun (WGS) entry which is preliminary data.</text>
</comment>
<evidence type="ECO:0000313" key="2">
    <source>
        <dbReference type="EMBL" id="KAK2980879.1"/>
    </source>
</evidence>
<name>A0AA88UDJ7_9ASTE</name>
<dbReference type="PANTHER" id="PTHR11439">
    <property type="entry name" value="GAG-POL-RELATED RETROTRANSPOSON"/>
    <property type="match status" value="1"/>
</dbReference>
<protein>
    <recommendedName>
        <fullName evidence="1">Reverse transcriptase Ty1/copia-type domain-containing protein</fullName>
    </recommendedName>
</protein>
<dbReference type="Proteomes" id="UP001187471">
    <property type="component" value="Unassembled WGS sequence"/>
</dbReference>
<evidence type="ECO:0000259" key="1">
    <source>
        <dbReference type="Pfam" id="PF07727"/>
    </source>
</evidence>
<organism evidence="2 3">
    <name type="scientific">Escallonia rubra</name>
    <dbReference type="NCBI Taxonomy" id="112253"/>
    <lineage>
        <taxon>Eukaryota</taxon>
        <taxon>Viridiplantae</taxon>
        <taxon>Streptophyta</taxon>
        <taxon>Embryophyta</taxon>
        <taxon>Tracheophyta</taxon>
        <taxon>Spermatophyta</taxon>
        <taxon>Magnoliopsida</taxon>
        <taxon>eudicotyledons</taxon>
        <taxon>Gunneridae</taxon>
        <taxon>Pentapetalae</taxon>
        <taxon>asterids</taxon>
        <taxon>campanulids</taxon>
        <taxon>Escalloniales</taxon>
        <taxon>Escalloniaceae</taxon>
        <taxon>Escallonia</taxon>
    </lineage>
</organism>
<dbReference type="EMBL" id="JAVXUO010001581">
    <property type="protein sequence ID" value="KAK2980879.1"/>
    <property type="molecule type" value="Genomic_DNA"/>
</dbReference>
<sequence>MMRKFEMSDLGMLHYFLGLEIKQLEDGVFISQRKYAIDPLKRFNMLNCKVAATPMNLNEKLQSQDGTDAANGKVFRSIVGDLIYLTHPRPDISFSRSVEDRKSTFGSVFILGSGVVSWRSKKQATIALSLTEAEYVAAISSAC</sequence>
<dbReference type="CDD" id="cd09272">
    <property type="entry name" value="RNase_HI_RT_Ty1"/>
    <property type="match status" value="1"/>
</dbReference>
<proteinExistence type="predicted"/>